<gene>
    <name evidence="3" type="ORF">MM415A02155_0011</name>
    <name evidence="2" type="ORF">MM415B01831_0011</name>
</gene>
<evidence type="ECO:0000313" key="3">
    <source>
        <dbReference type="EMBL" id="QJA73950.1"/>
    </source>
</evidence>
<keyword evidence="1" id="KW-0812">Transmembrane</keyword>
<dbReference type="AlphaFoldDB" id="A0A6M3JVG1"/>
<keyword evidence="1" id="KW-1133">Transmembrane helix</keyword>
<proteinExistence type="predicted"/>
<name>A0A6M3JVG1_9ZZZZ</name>
<evidence type="ECO:0000313" key="2">
    <source>
        <dbReference type="EMBL" id="QJA56491.1"/>
    </source>
</evidence>
<dbReference type="EMBL" id="MT141222">
    <property type="protein sequence ID" value="QJA56491.1"/>
    <property type="molecule type" value="Genomic_DNA"/>
</dbReference>
<dbReference type="EMBL" id="MT142063">
    <property type="protein sequence ID" value="QJA73950.1"/>
    <property type="molecule type" value="Genomic_DNA"/>
</dbReference>
<keyword evidence="1" id="KW-0472">Membrane</keyword>
<organism evidence="3">
    <name type="scientific">viral metagenome</name>
    <dbReference type="NCBI Taxonomy" id="1070528"/>
    <lineage>
        <taxon>unclassified sequences</taxon>
        <taxon>metagenomes</taxon>
        <taxon>organismal metagenomes</taxon>
    </lineage>
</organism>
<feature type="transmembrane region" description="Helical" evidence="1">
    <location>
        <begin position="83"/>
        <end position="104"/>
    </location>
</feature>
<sequence length="412" mass="46211">MEDTRITYVLGHADGIISDFSSGLNEYTRSLRNQVRRSCVPVLEGVDLRISDSEIQLVRFTAYLTESAEYHIIRAYHHTSPGLIAFLIGLYGFVMKVIGIITTINQILVIVTGQTLAHWINWLMPGFEEDWKKLMNGISEFSNVIGWGVDGVLHLMNAVEVSASLWGTVTGKSEAWVSLEKWNRKKHMLMSFSQNLDLWEENPGEMLGKMAELWSTRNYHEGMATLQKWVDKLGDFGGKVEKVLTDVGSISSELLAIQVGMPAFVARNIPQGIWDGIERVDTTINDRILPALTDITDRLDELDGVLESQRQRAQELADRIAHPGDMLSEIDNLPLYARIDQLNKIDDITGRSLANANETDYAAMQGDLREFSRITAALSRAPAVLPFMELDLPGRSAGIRAEPRESWFVGDF</sequence>
<evidence type="ECO:0000256" key="1">
    <source>
        <dbReference type="SAM" id="Phobius"/>
    </source>
</evidence>
<accession>A0A6M3JVG1</accession>
<protein>
    <submittedName>
        <fullName evidence="3">Uncharacterized protein</fullName>
    </submittedName>
</protein>
<reference evidence="3" key="1">
    <citation type="submission" date="2020-03" db="EMBL/GenBank/DDBJ databases">
        <title>The deep terrestrial virosphere.</title>
        <authorList>
            <person name="Holmfeldt K."/>
            <person name="Nilsson E."/>
            <person name="Simone D."/>
            <person name="Lopez-Fernandez M."/>
            <person name="Wu X."/>
            <person name="de Brujin I."/>
            <person name="Lundin D."/>
            <person name="Andersson A."/>
            <person name="Bertilsson S."/>
            <person name="Dopson M."/>
        </authorList>
    </citation>
    <scope>NUCLEOTIDE SEQUENCE</scope>
    <source>
        <strain evidence="3">MM415A02155</strain>
        <strain evidence="2">MM415B01831</strain>
    </source>
</reference>